<dbReference type="GO" id="GO:0032472">
    <property type="term" value="P:Golgi calcium ion transport"/>
    <property type="evidence" value="ECO:0007669"/>
    <property type="project" value="TreeGrafter"/>
</dbReference>
<keyword evidence="4 6" id="KW-1133">Transmembrane helix</keyword>
<comment type="subcellular location">
    <subcellularLocation>
        <location evidence="1 6">Membrane</location>
        <topology evidence="1 6">Multi-pass membrane protein</topology>
    </subcellularLocation>
</comment>
<dbReference type="GO" id="GO:0009507">
    <property type="term" value="C:chloroplast"/>
    <property type="evidence" value="ECO:0007669"/>
    <property type="project" value="TreeGrafter"/>
</dbReference>
<feature type="transmembrane region" description="Helical" evidence="6">
    <location>
        <begin position="176"/>
        <end position="200"/>
    </location>
</feature>
<dbReference type="GO" id="GO:0005384">
    <property type="term" value="F:manganese ion transmembrane transporter activity"/>
    <property type="evidence" value="ECO:0007669"/>
    <property type="project" value="TreeGrafter"/>
</dbReference>
<accession>A0A7S3QW72</accession>
<evidence type="ECO:0000256" key="1">
    <source>
        <dbReference type="ARBA" id="ARBA00004141"/>
    </source>
</evidence>
<dbReference type="InterPro" id="IPR001727">
    <property type="entry name" value="GDT1-like"/>
</dbReference>
<organism evidence="7">
    <name type="scientific">Dunaliella tertiolecta</name>
    <name type="common">Green alga</name>
    <dbReference type="NCBI Taxonomy" id="3047"/>
    <lineage>
        <taxon>Eukaryota</taxon>
        <taxon>Viridiplantae</taxon>
        <taxon>Chlorophyta</taxon>
        <taxon>core chlorophytes</taxon>
        <taxon>Chlorophyceae</taxon>
        <taxon>CS clade</taxon>
        <taxon>Chlamydomonadales</taxon>
        <taxon>Dunaliellaceae</taxon>
        <taxon>Dunaliella</taxon>
    </lineage>
</organism>
<reference evidence="7" key="1">
    <citation type="submission" date="2021-01" db="EMBL/GenBank/DDBJ databases">
        <authorList>
            <person name="Corre E."/>
            <person name="Pelletier E."/>
            <person name="Niang G."/>
            <person name="Scheremetjew M."/>
            <person name="Finn R."/>
            <person name="Kale V."/>
            <person name="Holt S."/>
            <person name="Cochrane G."/>
            <person name="Meng A."/>
            <person name="Brown T."/>
            <person name="Cohen L."/>
        </authorList>
    </citation>
    <scope>NUCLEOTIDE SEQUENCE</scope>
    <source>
        <strain evidence="7">CCMP1320</strain>
    </source>
</reference>
<dbReference type="PANTHER" id="PTHR12608:SF7">
    <property type="entry name" value="PROTEIN PAM71-HOMOLOG, CHLOROPLASTIC"/>
    <property type="match status" value="1"/>
</dbReference>
<dbReference type="InterPro" id="IPR049555">
    <property type="entry name" value="GDT1-like_CS"/>
</dbReference>
<evidence type="ECO:0000256" key="5">
    <source>
        <dbReference type="ARBA" id="ARBA00023136"/>
    </source>
</evidence>
<evidence type="ECO:0000256" key="3">
    <source>
        <dbReference type="ARBA" id="ARBA00022692"/>
    </source>
</evidence>
<gene>
    <name evidence="7" type="ORF">DTER00134_LOCUS9450</name>
</gene>
<evidence type="ECO:0000256" key="4">
    <source>
        <dbReference type="ARBA" id="ARBA00022989"/>
    </source>
</evidence>
<keyword evidence="3 6" id="KW-0812">Transmembrane</keyword>
<feature type="transmembrane region" description="Helical" evidence="6">
    <location>
        <begin position="146"/>
        <end position="169"/>
    </location>
</feature>
<dbReference type="PROSITE" id="PS01214">
    <property type="entry name" value="UPF0016"/>
    <property type="match status" value="1"/>
</dbReference>
<evidence type="ECO:0000256" key="2">
    <source>
        <dbReference type="ARBA" id="ARBA00009190"/>
    </source>
</evidence>
<protein>
    <recommendedName>
        <fullName evidence="6">GDT1 family protein</fullName>
    </recommendedName>
</protein>
<evidence type="ECO:0000313" key="7">
    <source>
        <dbReference type="EMBL" id="CAE0494377.1"/>
    </source>
</evidence>
<dbReference type="GO" id="GO:0015085">
    <property type="term" value="F:calcium ion transmembrane transporter activity"/>
    <property type="evidence" value="ECO:0007669"/>
    <property type="project" value="TreeGrafter"/>
</dbReference>
<keyword evidence="5 6" id="KW-0472">Membrane</keyword>
<proteinExistence type="inferred from homology"/>
<name>A0A7S3QW72_DUNTE</name>
<sequence>MLKPHQWSAVQQRQQQCVSTSGLPRRQHQQLCAAPLSQCGHLPSKGLAGQAKLISGARPSTSSLLQHSRTSVIVCSHDSSAGEGAEEQSAGPVQKKGNEQNNKWLVAGSIIIGTATILGIAVAMGTPQGAILKDVLVNGPLGKSGFLAAFSLIFLSEIGDKTFFIAALLAAKLGKWISFAGSLSSLSLMSIVSVAIGAIFSRVPDALKSTLPIGELAGVVLLAFFGINSLKEGLQSDEGGGSSVAEEELQEANEAVTAAEQGGRMQRTEPVKAFFEVASLVFIAEWGDRSMLATIALGAAQNPVGVASGAVMGHAIATGIAVLSGALASKYISEKTINIIGGALFLLFAAATAYSLF</sequence>
<dbReference type="EMBL" id="HBIP01016191">
    <property type="protein sequence ID" value="CAE0494377.1"/>
    <property type="molecule type" value="Transcribed_RNA"/>
</dbReference>
<dbReference type="GO" id="GO:0005794">
    <property type="term" value="C:Golgi apparatus"/>
    <property type="evidence" value="ECO:0007669"/>
    <property type="project" value="TreeGrafter"/>
</dbReference>
<feature type="transmembrane region" description="Helical" evidence="6">
    <location>
        <begin position="206"/>
        <end position="227"/>
    </location>
</feature>
<comment type="similarity">
    <text evidence="2 6">Belongs to the GDT1 family.</text>
</comment>
<dbReference type="AlphaFoldDB" id="A0A7S3QW72"/>
<feature type="transmembrane region" description="Helical" evidence="6">
    <location>
        <begin position="306"/>
        <end position="327"/>
    </location>
</feature>
<evidence type="ECO:0000256" key="6">
    <source>
        <dbReference type="RuleBase" id="RU365102"/>
    </source>
</evidence>
<dbReference type="GO" id="GO:0032468">
    <property type="term" value="P:Golgi calcium ion homeostasis"/>
    <property type="evidence" value="ECO:0007669"/>
    <property type="project" value="TreeGrafter"/>
</dbReference>
<feature type="transmembrane region" description="Helical" evidence="6">
    <location>
        <begin position="104"/>
        <end position="126"/>
    </location>
</feature>
<dbReference type="GO" id="GO:0016020">
    <property type="term" value="C:membrane"/>
    <property type="evidence" value="ECO:0007669"/>
    <property type="project" value="UniProtKB-SubCell"/>
</dbReference>
<dbReference type="Pfam" id="PF01169">
    <property type="entry name" value="GDT1"/>
    <property type="match status" value="2"/>
</dbReference>
<dbReference type="PANTHER" id="PTHR12608">
    <property type="entry name" value="TRANSMEMBRANE PROTEIN HTP-1 RELATED"/>
    <property type="match status" value="1"/>
</dbReference>
<feature type="transmembrane region" description="Helical" evidence="6">
    <location>
        <begin position="339"/>
        <end position="356"/>
    </location>
</feature>